<keyword evidence="3" id="KW-1185">Reference proteome</keyword>
<dbReference type="EMBL" id="CP043494">
    <property type="protein sequence ID" value="WNG52836.1"/>
    <property type="molecule type" value="Genomic_DNA"/>
</dbReference>
<feature type="transmembrane region" description="Helical" evidence="1">
    <location>
        <begin position="24"/>
        <end position="54"/>
    </location>
</feature>
<keyword evidence="1" id="KW-0812">Transmembrane</keyword>
<proteinExistence type="predicted"/>
<organism evidence="2 3">
    <name type="scientific">Archangium minus</name>
    <dbReference type="NCBI Taxonomy" id="83450"/>
    <lineage>
        <taxon>Bacteria</taxon>
        <taxon>Pseudomonadati</taxon>
        <taxon>Myxococcota</taxon>
        <taxon>Myxococcia</taxon>
        <taxon>Myxococcales</taxon>
        <taxon>Cystobacterineae</taxon>
        <taxon>Archangiaceae</taxon>
        <taxon>Archangium</taxon>
    </lineage>
</organism>
<dbReference type="Proteomes" id="UP001611383">
    <property type="component" value="Chromosome"/>
</dbReference>
<evidence type="ECO:0000256" key="1">
    <source>
        <dbReference type="SAM" id="Phobius"/>
    </source>
</evidence>
<evidence type="ECO:0000313" key="3">
    <source>
        <dbReference type="Proteomes" id="UP001611383"/>
    </source>
</evidence>
<reference evidence="2 3" key="1">
    <citation type="submission" date="2019-08" db="EMBL/GenBank/DDBJ databases">
        <title>Archangium and Cystobacter genomes.</title>
        <authorList>
            <person name="Chen I.-C.K."/>
            <person name="Wielgoss S."/>
        </authorList>
    </citation>
    <scope>NUCLEOTIDE SEQUENCE [LARGE SCALE GENOMIC DNA]</scope>
    <source>
        <strain evidence="2 3">Cbm 6</strain>
    </source>
</reference>
<keyword evidence="1" id="KW-0472">Membrane</keyword>
<keyword evidence="1" id="KW-1133">Transmembrane helix</keyword>
<gene>
    <name evidence="2" type="ORF">F0U60_39380</name>
</gene>
<evidence type="ECO:0000313" key="2">
    <source>
        <dbReference type="EMBL" id="WNG52836.1"/>
    </source>
</evidence>
<name>A0ABY9XBQ1_9BACT</name>
<protein>
    <submittedName>
        <fullName evidence="2">Uncharacterized protein</fullName>
    </submittedName>
</protein>
<accession>A0ABY9XBQ1</accession>
<sequence length="71" mass="7355">MRQTHEFTATERAVEWLKRNRKAILVGSVVVIAGVVFVVASAGAGALVLAPVILLTSAGFPDGSHLATVSP</sequence>